<proteinExistence type="predicted"/>
<accession>G5KG97</accession>
<dbReference type="InterPro" id="IPR005467">
    <property type="entry name" value="His_kinase_dom"/>
</dbReference>
<keyword evidence="4" id="KW-0597">Phosphoprotein</keyword>
<organism evidence="10 11">
    <name type="scientific">Streptococcus urinalis 2285-97</name>
    <dbReference type="NCBI Taxonomy" id="764291"/>
    <lineage>
        <taxon>Bacteria</taxon>
        <taxon>Bacillati</taxon>
        <taxon>Bacillota</taxon>
        <taxon>Bacilli</taxon>
        <taxon>Lactobacillales</taxon>
        <taxon>Streptococcaceae</taxon>
        <taxon>Streptococcus</taxon>
    </lineage>
</organism>
<dbReference type="PANTHER" id="PTHR45453:SF1">
    <property type="entry name" value="PHOSPHATE REGULON SENSOR PROTEIN PHOR"/>
    <property type="match status" value="1"/>
</dbReference>
<keyword evidence="6 10" id="KW-0418">Kinase</keyword>
<dbReference type="GO" id="GO:0016036">
    <property type="term" value="P:cellular response to phosphate starvation"/>
    <property type="evidence" value="ECO:0007669"/>
    <property type="project" value="TreeGrafter"/>
</dbReference>
<name>G5KG97_9STRE</name>
<feature type="transmembrane region" description="Helical" evidence="8">
    <location>
        <begin position="183"/>
        <end position="203"/>
    </location>
</feature>
<feature type="transmembrane region" description="Helical" evidence="8">
    <location>
        <begin position="17"/>
        <end position="36"/>
    </location>
</feature>
<evidence type="ECO:0000256" key="8">
    <source>
        <dbReference type="SAM" id="Phobius"/>
    </source>
</evidence>
<evidence type="ECO:0000313" key="10">
    <source>
        <dbReference type="EMBL" id="EHJ56743.1"/>
    </source>
</evidence>
<reference evidence="10 11" key="1">
    <citation type="journal article" date="2014" name="Int. J. Syst. Evol. Microbiol.">
        <title>Phylogenomics and the dynamic genome evolution of the genus Streptococcus.</title>
        <authorList>
            <consortium name="The Broad Institute Genome Sequencing Platform"/>
            <person name="Richards V.P."/>
            <person name="Palmer S.R."/>
            <person name="Pavinski Bitar P.D."/>
            <person name="Qin X."/>
            <person name="Weinstock G.M."/>
            <person name="Highlander S.K."/>
            <person name="Town C.D."/>
            <person name="Burne R.A."/>
            <person name="Stanhope M.J."/>
        </authorList>
    </citation>
    <scope>NUCLEOTIDE SEQUENCE [LARGE SCALE GENOMIC DNA]</scope>
    <source>
        <strain evidence="10 11">2285-97</strain>
    </source>
</reference>
<dbReference type="EMBL" id="AEUZ02000001">
    <property type="protein sequence ID" value="EHJ56743.1"/>
    <property type="molecule type" value="Genomic_DNA"/>
</dbReference>
<keyword evidence="11" id="KW-1185">Reference proteome</keyword>
<keyword evidence="8" id="KW-1133">Transmembrane helix</keyword>
<dbReference type="SMART" id="SM00387">
    <property type="entry name" value="HATPase_c"/>
    <property type="match status" value="1"/>
</dbReference>
<dbReference type="Pfam" id="PF00512">
    <property type="entry name" value="HisKA"/>
    <property type="match status" value="1"/>
</dbReference>
<comment type="subcellular location">
    <subcellularLocation>
        <location evidence="2">Membrane</location>
    </subcellularLocation>
</comment>
<sequence>MLTKVSKNLKSGTFSHFFHFFTVFTGIFLVMTILILQIMKFGVYSSADSSLKSVSNNATDYAEKTMERMISLYGSSDKPNTSSNEKAKPLNDLTANMDIVLFSKDGTVLNPFDTFSAFHSFSLHRRVLNEIVTTSSTNLYGHEETYHTITLKIKSPNYPEIAYMMVVVNVEQLEEANTRYEKIIIIIMVIFWLISIGASIYLANWSRKPILESYEKQKEFVENASHELRTPLAVLQNRLESLFRKPETTIIDNSESIASSLEEVRNMRILTTNLLNLARRDDGLKPELAQINPTFFDDIFKNYELIAEDNGKHLTVTNLLSKSIKSDKTLLKQLMTILFDNAMKYTEEDGHISITIDASDKLFYFTIKDDGPGINEADKKKIFDRFYRVDKARTRQKGGFGLGLSLAYQIVESLKGTIEVKDNKPKGTVFEVRI</sequence>
<keyword evidence="8" id="KW-0812">Transmembrane</keyword>
<dbReference type="Proteomes" id="UP000005388">
    <property type="component" value="Unassembled WGS sequence"/>
</dbReference>
<dbReference type="AlphaFoldDB" id="G5KG97"/>
<dbReference type="EC" id="2.7.13.3" evidence="3"/>
<comment type="caution">
    <text evidence="10">The sequence shown here is derived from an EMBL/GenBank/DDBJ whole genome shotgun (WGS) entry which is preliminary data.</text>
</comment>
<gene>
    <name evidence="10" type="ORF">STRUR_1258</name>
</gene>
<evidence type="ECO:0000256" key="7">
    <source>
        <dbReference type="ARBA" id="ARBA00023012"/>
    </source>
</evidence>
<evidence type="ECO:0000256" key="6">
    <source>
        <dbReference type="ARBA" id="ARBA00022777"/>
    </source>
</evidence>
<dbReference type="CDD" id="cd00075">
    <property type="entry name" value="HATPase"/>
    <property type="match status" value="1"/>
</dbReference>
<dbReference type="PRINTS" id="PR00344">
    <property type="entry name" value="BCTRLSENSOR"/>
</dbReference>
<dbReference type="InterPro" id="IPR003661">
    <property type="entry name" value="HisK_dim/P_dom"/>
</dbReference>
<dbReference type="SMART" id="SM00388">
    <property type="entry name" value="HisKA"/>
    <property type="match status" value="1"/>
</dbReference>
<keyword evidence="8" id="KW-0472">Membrane</keyword>
<evidence type="ECO:0000256" key="4">
    <source>
        <dbReference type="ARBA" id="ARBA00022553"/>
    </source>
</evidence>
<dbReference type="GO" id="GO:0005886">
    <property type="term" value="C:plasma membrane"/>
    <property type="evidence" value="ECO:0007669"/>
    <property type="project" value="TreeGrafter"/>
</dbReference>
<dbReference type="InterPro" id="IPR004358">
    <property type="entry name" value="Sig_transdc_His_kin-like_C"/>
</dbReference>
<dbReference type="Gene3D" id="1.10.287.130">
    <property type="match status" value="1"/>
</dbReference>
<dbReference type="InterPro" id="IPR050351">
    <property type="entry name" value="BphY/WalK/GraS-like"/>
</dbReference>
<dbReference type="CDD" id="cd00082">
    <property type="entry name" value="HisKA"/>
    <property type="match status" value="1"/>
</dbReference>
<comment type="catalytic activity">
    <reaction evidence="1">
        <text>ATP + protein L-histidine = ADP + protein N-phospho-L-histidine.</text>
        <dbReference type="EC" id="2.7.13.3"/>
    </reaction>
</comment>
<dbReference type="Pfam" id="PF02518">
    <property type="entry name" value="HATPase_c"/>
    <property type="match status" value="1"/>
</dbReference>
<dbReference type="Gene3D" id="3.30.565.10">
    <property type="entry name" value="Histidine kinase-like ATPase, C-terminal domain"/>
    <property type="match status" value="1"/>
</dbReference>
<evidence type="ECO:0000256" key="5">
    <source>
        <dbReference type="ARBA" id="ARBA00022679"/>
    </source>
</evidence>
<dbReference type="eggNOG" id="COG2205">
    <property type="taxonomic scope" value="Bacteria"/>
</dbReference>
<dbReference type="GO" id="GO:0000155">
    <property type="term" value="F:phosphorelay sensor kinase activity"/>
    <property type="evidence" value="ECO:0007669"/>
    <property type="project" value="InterPro"/>
</dbReference>
<evidence type="ECO:0000259" key="9">
    <source>
        <dbReference type="PROSITE" id="PS50109"/>
    </source>
</evidence>
<dbReference type="GO" id="GO:0004721">
    <property type="term" value="F:phosphoprotein phosphatase activity"/>
    <property type="evidence" value="ECO:0007669"/>
    <property type="project" value="TreeGrafter"/>
</dbReference>
<dbReference type="InterPro" id="IPR036890">
    <property type="entry name" value="HATPase_C_sf"/>
</dbReference>
<dbReference type="STRING" id="764291.STRUR_1258"/>
<dbReference type="InterPro" id="IPR036097">
    <property type="entry name" value="HisK_dim/P_sf"/>
</dbReference>
<dbReference type="SUPFAM" id="SSF55874">
    <property type="entry name" value="ATPase domain of HSP90 chaperone/DNA topoisomerase II/histidine kinase"/>
    <property type="match status" value="1"/>
</dbReference>
<feature type="domain" description="Histidine kinase" evidence="9">
    <location>
        <begin position="223"/>
        <end position="434"/>
    </location>
</feature>
<dbReference type="FunFam" id="3.30.565.10:FF:000006">
    <property type="entry name" value="Sensor histidine kinase WalK"/>
    <property type="match status" value="1"/>
</dbReference>
<evidence type="ECO:0000256" key="2">
    <source>
        <dbReference type="ARBA" id="ARBA00004370"/>
    </source>
</evidence>
<keyword evidence="5" id="KW-0808">Transferase</keyword>
<evidence type="ECO:0000256" key="3">
    <source>
        <dbReference type="ARBA" id="ARBA00012438"/>
    </source>
</evidence>
<dbReference type="SUPFAM" id="SSF47384">
    <property type="entry name" value="Homodimeric domain of signal transducing histidine kinase"/>
    <property type="match status" value="1"/>
</dbReference>
<evidence type="ECO:0000313" key="11">
    <source>
        <dbReference type="Proteomes" id="UP000005388"/>
    </source>
</evidence>
<keyword evidence="7" id="KW-0902">Two-component regulatory system</keyword>
<protein>
    <recommendedName>
        <fullName evidence="3">histidine kinase</fullName>
        <ecNumber evidence="3">2.7.13.3</ecNumber>
    </recommendedName>
</protein>
<dbReference type="PROSITE" id="PS50109">
    <property type="entry name" value="HIS_KIN"/>
    <property type="match status" value="1"/>
</dbReference>
<evidence type="ECO:0000256" key="1">
    <source>
        <dbReference type="ARBA" id="ARBA00000085"/>
    </source>
</evidence>
<dbReference type="PANTHER" id="PTHR45453">
    <property type="entry name" value="PHOSPHATE REGULON SENSOR PROTEIN PHOR"/>
    <property type="match status" value="1"/>
</dbReference>
<dbReference type="InterPro" id="IPR003594">
    <property type="entry name" value="HATPase_dom"/>
</dbReference>